<protein>
    <recommendedName>
        <fullName evidence="4">Nuclear speckle splicing regulatory protein 1 N-terminal domain-containing protein</fullName>
    </recommendedName>
</protein>
<keyword evidence="6" id="KW-1185">Reference proteome</keyword>
<evidence type="ECO:0000256" key="3">
    <source>
        <dbReference type="SAM" id="MobiDB-lite"/>
    </source>
</evidence>
<comment type="similarity">
    <text evidence="1">Belongs to the NSRP1 family.</text>
</comment>
<evidence type="ECO:0000256" key="1">
    <source>
        <dbReference type="ARBA" id="ARBA00010126"/>
    </source>
</evidence>
<dbReference type="PANTHER" id="PTHR30060">
    <property type="entry name" value="INNER MEMBRANE PROTEIN"/>
    <property type="match status" value="1"/>
</dbReference>
<dbReference type="GeneID" id="24922091"/>
<dbReference type="Proteomes" id="UP000008312">
    <property type="component" value="Unassembled WGS sequence"/>
</dbReference>
<proteinExistence type="inferred from homology"/>
<evidence type="ECO:0000256" key="2">
    <source>
        <dbReference type="ARBA" id="ARBA00023054"/>
    </source>
</evidence>
<feature type="domain" description="Nuclear speckle splicing regulatory protein 1 N-terminal" evidence="4">
    <location>
        <begin position="61"/>
        <end position="158"/>
    </location>
</feature>
<dbReference type="EMBL" id="FN668691">
    <property type="protein sequence ID" value="CBK25517.2"/>
    <property type="molecule type" value="Genomic_DNA"/>
</dbReference>
<organism evidence="5">
    <name type="scientific">Blastocystis hominis</name>
    <dbReference type="NCBI Taxonomy" id="12968"/>
    <lineage>
        <taxon>Eukaryota</taxon>
        <taxon>Sar</taxon>
        <taxon>Stramenopiles</taxon>
        <taxon>Bigyra</taxon>
        <taxon>Opalozoa</taxon>
        <taxon>Opalinata</taxon>
        <taxon>Blastocystidae</taxon>
        <taxon>Blastocystis</taxon>
    </lineage>
</organism>
<gene>
    <name evidence="5" type="ORF">GSBLH_T00005111001</name>
</gene>
<dbReference type="RefSeq" id="XP_012899565.1">
    <property type="nucleotide sequence ID" value="XM_013044111.1"/>
</dbReference>
<dbReference type="Pfam" id="PF09745">
    <property type="entry name" value="NSRP1_N"/>
    <property type="match status" value="1"/>
</dbReference>
<dbReference type="AlphaFoldDB" id="D8MBS8"/>
<reference evidence="5" key="1">
    <citation type="submission" date="2010-02" db="EMBL/GenBank/DDBJ databases">
        <title>Sequencing and annotation of the Blastocystis hominis genome.</title>
        <authorList>
            <person name="Wincker P."/>
        </authorList>
    </citation>
    <scope>NUCLEOTIDE SEQUENCE</scope>
    <source>
        <strain evidence="5">Singapore isolate B</strain>
    </source>
</reference>
<dbReference type="InterPro" id="IPR018612">
    <property type="entry name" value="NSRP1_N"/>
</dbReference>
<dbReference type="OrthoDB" id="47975at2759"/>
<name>D8MBS8_BLAHO</name>
<accession>D8MBS8</accession>
<keyword evidence="2" id="KW-0175">Coiled coil</keyword>
<evidence type="ECO:0000313" key="6">
    <source>
        <dbReference type="Proteomes" id="UP000008312"/>
    </source>
</evidence>
<evidence type="ECO:0000259" key="4">
    <source>
        <dbReference type="Pfam" id="PF09745"/>
    </source>
</evidence>
<feature type="compositionally biased region" description="Basic and acidic residues" evidence="3">
    <location>
        <begin position="191"/>
        <end position="214"/>
    </location>
</feature>
<feature type="region of interest" description="Disordered" evidence="3">
    <location>
        <begin position="169"/>
        <end position="218"/>
    </location>
</feature>
<dbReference type="InParanoid" id="D8MBS8"/>
<sequence length="230" mass="26750">MNSGKLIQSKVQETSAELKSLFNGETESAADRIRRLQIMSDINYGIDKNFTEKETAEEPLGDLYDYDSYLEEKEKKEEQEEKKTKVKKQSKYIAILKQRAEERKREMDIIYEKNRIKEREKEDALYAGKEKFITSAYKRKLEADRKWMEEVRKKELAKGNKGRFLANMMNSRADETEETVETVETMGTGEAKGKVESKNEDKAKAALGNAKKEEEVDNDDEFDGFILRGR</sequence>
<evidence type="ECO:0000313" key="5">
    <source>
        <dbReference type="EMBL" id="CBK25517.2"/>
    </source>
</evidence>
<dbReference type="GO" id="GO:0000381">
    <property type="term" value="P:regulation of alternative mRNA splicing, via spliceosome"/>
    <property type="evidence" value="ECO:0007669"/>
    <property type="project" value="InterPro"/>
</dbReference>
<dbReference type="PANTHER" id="PTHR30060:SF0">
    <property type="entry name" value="COILED-COIL PROTEIN (DUF2040)-RELATED"/>
    <property type="match status" value="1"/>
</dbReference>